<gene>
    <name evidence="1" type="ORF">H8Z77_01740</name>
</gene>
<evidence type="ECO:0000313" key="1">
    <source>
        <dbReference type="EMBL" id="MBC5786746.1"/>
    </source>
</evidence>
<protein>
    <submittedName>
        <fullName evidence="1">HK97 gp10 family phage protein</fullName>
    </submittedName>
</protein>
<keyword evidence="2" id="KW-1185">Reference proteome</keyword>
<name>A0ABR7INP3_9CLOT</name>
<comment type="caution">
    <text evidence="1">The sequence shown here is derived from an EMBL/GenBank/DDBJ whole genome shotgun (WGS) entry which is preliminary data.</text>
</comment>
<proteinExistence type="predicted"/>
<reference evidence="1 2" key="1">
    <citation type="submission" date="2020-08" db="EMBL/GenBank/DDBJ databases">
        <title>Genome public.</title>
        <authorList>
            <person name="Liu C."/>
            <person name="Sun Q."/>
        </authorList>
    </citation>
    <scope>NUCLEOTIDE SEQUENCE [LARGE SCALE GENOMIC DNA]</scope>
    <source>
        <strain evidence="1 2">NSJ-27</strain>
    </source>
</reference>
<accession>A0ABR7INP3</accession>
<organism evidence="1 2">
    <name type="scientific">Clostridium facile</name>
    <dbReference type="NCBI Taxonomy" id="2763035"/>
    <lineage>
        <taxon>Bacteria</taxon>
        <taxon>Bacillati</taxon>
        <taxon>Bacillota</taxon>
        <taxon>Clostridia</taxon>
        <taxon>Eubacteriales</taxon>
        <taxon>Clostridiaceae</taxon>
        <taxon>Clostridium</taxon>
    </lineage>
</organism>
<evidence type="ECO:0000313" key="2">
    <source>
        <dbReference type="Proteomes" id="UP000649151"/>
    </source>
</evidence>
<sequence>MGKGNSDFTQLKEWIDRIENFDKNRKQAFIEECLKELAARLIRYCIKRTPVVSGALRREWTVANSNFTIKRHGDTYQVVVTNPLFYASYVEYGHLQEPGRYVPAIGKRLKASWVKGKFMLTISESELQRIAPKLLQSKLDKELEGLFGQ</sequence>
<dbReference type="Proteomes" id="UP000649151">
    <property type="component" value="Unassembled WGS sequence"/>
</dbReference>
<dbReference type="InterPro" id="IPR010064">
    <property type="entry name" value="HK97-gp10_tail"/>
</dbReference>
<dbReference type="RefSeq" id="WP_186995979.1">
    <property type="nucleotide sequence ID" value="NZ_JACOQK010000001.1"/>
</dbReference>
<dbReference type="Pfam" id="PF04883">
    <property type="entry name" value="HK97-gp10_like"/>
    <property type="match status" value="1"/>
</dbReference>
<dbReference type="EMBL" id="JACOQK010000001">
    <property type="protein sequence ID" value="MBC5786746.1"/>
    <property type="molecule type" value="Genomic_DNA"/>
</dbReference>